<reference evidence="3" key="1">
    <citation type="journal article" date="2020" name="bioRxiv">
        <title>Comparative genomics of Chlamydomonas.</title>
        <authorList>
            <person name="Craig R.J."/>
            <person name="Hasan A.R."/>
            <person name="Ness R.W."/>
            <person name="Keightley P.D."/>
        </authorList>
    </citation>
    <scope>NUCLEOTIDE SEQUENCE</scope>
    <source>
        <strain evidence="3">CCAP 11/173</strain>
    </source>
</reference>
<accession>A0A835SVU5</accession>
<dbReference type="Proteomes" id="UP000613740">
    <property type="component" value="Unassembled WGS sequence"/>
</dbReference>
<feature type="region of interest" description="Disordered" evidence="1">
    <location>
        <begin position="18"/>
        <end position="37"/>
    </location>
</feature>
<dbReference type="EMBL" id="JAEHOD010000059">
    <property type="protein sequence ID" value="KAG2434018.1"/>
    <property type="molecule type" value="Genomic_DNA"/>
</dbReference>
<gene>
    <name evidence="3" type="ORF">HYH02_012478</name>
    <name evidence="2" type="ORF">HYH02_012490</name>
</gene>
<evidence type="ECO:0000256" key="1">
    <source>
        <dbReference type="SAM" id="MobiDB-lite"/>
    </source>
</evidence>
<evidence type="ECO:0000313" key="2">
    <source>
        <dbReference type="EMBL" id="KAG2433945.1"/>
    </source>
</evidence>
<sequence>MLRRLKGRHCKLHIAHPGPAARPWVRGHETHRHNDESDSNWRLAHLLHRRRSGNAGLWGRRGREGALGGSARRSSIREAREAVAGAVAALGRGLWRGRRSYQRSSRRPGDVP</sequence>
<proteinExistence type="predicted"/>
<organism evidence="3 4">
    <name type="scientific">Chlamydomonas schloesseri</name>
    <dbReference type="NCBI Taxonomy" id="2026947"/>
    <lineage>
        <taxon>Eukaryota</taxon>
        <taxon>Viridiplantae</taxon>
        <taxon>Chlorophyta</taxon>
        <taxon>core chlorophytes</taxon>
        <taxon>Chlorophyceae</taxon>
        <taxon>CS clade</taxon>
        <taxon>Chlamydomonadales</taxon>
        <taxon>Chlamydomonadaceae</taxon>
        <taxon>Chlamydomonas</taxon>
    </lineage>
</organism>
<comment type="caution">
    <text evidence="3">The sequence shown here is derived from an EMBL/GenBank/DDBJ whole genome shotgun (WGS) entry which is preliminary data.</text>
</comment>
<dbReference type="EMBL" id="JAEHOD010000060">
    <property type="protein sequence ID" value="KAG2433945.1"/>
    <property type="molecule type" value="Genomic_DNA"/>
</dbReference>
<keyword evidence="4" id="KW-1185">Reference proteome</keyword>
<name>A0A835SVU5_9CHLO</name>
<evidence type="ECO:0000313" key="4">
    <source>
        <dbReference type="Proteomes" id="UP000613740"/>
    </source>
</evidence>
<protein>
    <submittedName>
        <fullName evidence="3">Uncharacterized protein</fullName>
    </submittedName>
</protein>
<dbReference type="AlphaFoldDB" id="A0A835SVU5"/>
<evidence type="ECO:0000313" key="3">
    <source>
        <dbReference type="EMBL" id="KAG2434018.1"/>
    </source>
</evidence>
<feature type="compositionally biased region" description="Basic and acidic residues" evidence="1">
    <location>
        <begin position="26"/>
        <end position="36"/>
    </location>
</feature>